<evidence type="ECO:0000313" key="6">
    <source>
        <dbReference type="Proteomes" id="UP000524450"/>
    </source>
</evidence>
<comment type="caution">
    <text evidence="5">The sequence shown here is derived from an EMBL/GenBank/DDBJ whole genome shotgun (WGS) entry which is preliminary data.</text>
</comment>
<evidence type="ECO:0000256" key="3">
    <source>
        <dbReference type="ARBA" id="ARBA00022723"/>
    </source>
</evidence>
<reference evidence="5 6" key="1">
    <citation type="submission" date="2020-08" db="EMBL/GenBank/DDBJ databases">
        <title>Genomic Encyclopedia of Type Strains, Phase IV (KMG-V): Genome sequencing to study the core and pangenomes of soil and plant-associated prokaryotes.</title>
        <authorList>
            <person name="Whitman W."/>
        </authorList>
    </citation>
    <scope>NUCLEOTIDE SEQUENCE [LARGE SCALE GENOMIC DNA]</scope>
    <source>
        <strain evidence="5 6">34/80</strain>
    </source>
</reference>
<dbReference type="SUPFAM" id="SSF56529">
    <property type="entry name" value="FAH"/>
    <property type="match status" value="1"/>
</dbReference>
<evidence type="ECO:0000256" key="2">
    <source>
        <dbReference type="ARBA" id="ARBA00010211"/>
    </source>
</evidence>
<name>A0A840FZU6_9BURK</name>
<dbReference type="InterPro" id="IPR036663">
    <property type="entry name" value="Fumarylacetoacetase_C_sf"/>
</dbReference>
<dbReference type="EMBL" id="JACIFZ010000009">
    <property type="protein sequence ID" value="MBB4225000.1"/>
    <property type="molecule type" value="Genomic_DNA"/>
</dbReference>
<dbReference type="Proteomes" id="UP000524450">
    <property type="component" value="Unassembled WGS sequence"/>
</dbReference>
<dbReference type="AlphaFoldDB" id="A0A840FZU6"/>
<dbReference type="GO" id="GO:0003824">
    <property type="term" value="F:catalytic activity"/>
    <property type="evidence" value="ECO:0007669"/>
    <property type="project" value="InterPro"/>
</dbReference>
<evidence type="ECO:0000259" key="4">
    <source>
        <dbReference type="Pfam" id="PF01557"/>
    </source>
</evidence>
<dbReference type="Pfam" id="PF01557">
    <property type="entry name" value="FAA_hydrolase"/>
    <property type="match status" value="1"/>
</dbReference>
<dbReference type="Gene3D" id="3.90.850.10">
    <property type="entry name" value="Fumarylacetoacetase-like, C-terminal domain"/>
    <property type="match status" value="1"/>
</dbReference>
<dbReference type="PANTHER" id="PTHR42796">
    <property type="entry name" value="FUMARYLACETOACETATE HYDROLASE DOMAIN-CONTAINING PROTEIN 2A-RELATED"/>
    <property type="match status" value="1"/>
</dbReference>
<protein>
    <submittedName>
        <fullName evidence="5">2-keto-4-pentenoate hydratase/2-oxohepta-3-ene-1,7-dioic acid hydratase in catechol pathway</fullName>
    </submittedName>
</protein>
<comment type="cofactor">
    <cofactor evidence="1">
        <name>Mg(2+)</name>
        <dbReference type="ChEBI" id="CHEBI:18420"/>
    </cofactor>
</comment>
<dbReference type="PANTHER" id="PTHR42796:SF4">
    <property type="entry name" value="FUMARYLACETOACETATE HYDROLASE DOMAIN-CONTAINING PROTEIN 2A"/>
    <property type="match status" value="1"/>
</dbReference>
<organism evidence="5 6">
    <name type="scientific">Variovorax guangxiensis</name>
    <dbReference type="NCBI Taxonomy" id="1775474"/>
    <lineage>
        <taxon>Bacteria</taxon>
        <taxon>Pseudomonadati</taxon>
        <taxon>Pseudomonadota</taxon>
        <taxon>Betaproteobacteria</taxon>
        <taxon>Burkholderiales</taxon>
        <taxon>Comamonadaceae</taxon>
        <taxon>Variovorax</taxon>
    </lineage>
</organism>
<dbReference type="FunFam" id="3.90.850.10:FF:000008">
    <property type="entry name" value="FAA hydrolase family protein"/>
    <property type="match status" value="1"/>
</dbReference>
<sequence length="283" mass="30816">MKLASFKHDGRATYGVAQADRYLQPPADFLNRYPDLAAVLRANAQRELEQAAISSGISIQVAATQALPVLPTPQKFICVGLNYKTHVAETKRDDSEYPALFVRFADSLAANGDVVHRPSFSERFDWEGELAVVIGKEGRAISQAQAFDHVAGYACFNDITVRDWQRHTHQWTPGKNFPGTGPLGPWLVTADEVPDVNALTLETRVNGEVMQKASLADLIFTIPVLIEYISRFTPLSPGDVIATGTPGGVGDRRTPPVYMKDGDVVEVEITGLGILQNRIGTAA</sequence>
<comment type="similarity">
    <text evidence="2">Belongs to the FAH family.</text>
</comment>
<dbReference type="InterPro" id="IPR011234">
    <property type="entry name" value="Fumarylacetoacetase-like_C"/>
</dbReference>
<accession>A0A840FZU6</accession>
<gene>
    <name evidence="5" type="ORF">GGD71_005809</name>
</gene>
<dbReference type="GO" id="GO:0044281">
    <property type="term" value="P:small molecule metabolic process"/>
    <property type="evidence" value="ECO:0007669"/>
    <property type="project" value="UniProtKB-ARBA"/>
</dbReference>
<evidence type="ECO:0000313" key="5">
    <source>
        <dbReference type="EMBL" id="MBB4225000.1"/>
    </source>
</evidence>
<feature type="domain" description="Fumarylacetoacetase-like C-terminal" evidence="4">
    <location>
        <begin position="75"/>
        <end position="279"/>
    </location>
</feature>
<proteinExistence type="inferred from homology"/>
<dbReference type="InterPro" id="IPR051121">
    <property type="entry name" value="FAH"/>
</dbReference>
<evidence type="ECO:0000256" key="1">
    <source>
        <dbReference type="ARBA" id="ARBA00001946"/>
    </source>
</evidence>
<keyword evidence="3" id="KW-0479">Metal-binding</keyword>
<dbReference type="RefSeq" id="WP_184641841.1">
    <property type="nucleotide sequence ID" value="NZ_JACIFZ010000009.1"/>
</dbReference>
<dbReference type="GO" id="GO:0046872">
    <property type="term" value="F:metal ion binding"/>
    <property type="evidence" value="ECO:0007669"/>
    <property type="project" value="UniProtKB-KW"/>
</dbReference>